<comment type="caution">
    <text evidence="2">The sequence shown here is derived from an EMBL/GenBank/DDBJ whole genome shotgun (WGS) entry which is preliminary data.</text>
</comment>
<dbReference type="InterPro" id="IPR036390">
    <property type="entry name" value="WH_DNA-bd_sf"/>
</dbReference>
<proteinExistence type="predicted"/>
<feature type="domain" description="HTH arsR-type" evidence="1">
    <location>
        <begin position="1"/>
        <end position="87"/>
    </location>
</feature>
<evidence type="ECO:0000313" key="2">
    <source>
        <dbReference type="EMBL" id="GAH37159.1"/>
    </source>
</evidence>
<dbReference type="EMBL" id="BARU01006808">
    <property type="protein sequence ID" value="GAH37159.1"/>
    <property type="molecule type" value="Genomic_DNA"/>
</dbReference>
<protein>
    <recommendedName>
        <fullName evidence="1">HTH arsR-type domain-containing protein</fullName>
    </recommendedName>
</protein>
<dbReference type="InterPro" id="IPR011991">
    <property type="entry name" value="ArsR-like_HTH"/>
</dbReference>
<gene>
    <name evidence="2" type="ORF">S03H2_13404</name>
</gene>
<accession>X1G6H4</accession>
<dbReference type="Pfam" id="PF12840">
    <property type="entry name" value="HTH_20"/>
    <property type="match status" value="1"/>
</dbReference>
<dbReference type="InterPro" id="IPR036388">
    <property type="entry name" value="WH-like_DNA-bd_sf"/>
</dbReference>
<dbReference type="Gene3D" id="1.10.10.10">
    <property type="entry name" value="Winged helix-like DNA-binding domain superfamily/Winged helix DNA-binding domain"/>
    <property type="match status" value="1"/>
</dbReference>
<reference evidence="2" key="1">
    <citation type="journal article" date="2014" name="Front. Microbiol.">
        <title>High frequency of phylogenetically diverse reductive dehalogenase-homologous genes in deep subseafloor sedimentary metagenomes.</title>
        <authorList>
            <person name="Kawai M."/>
            <person name="Futagami T."/>
            <person name="Toyoda A."/>
            <person name="Takaki Y."/>
            <person name="Nishi S."/>
            <person name="Hori S."/>
            <person name="Arai W."/>
            <person name="Tsubouchi T."/>
            <person name="Morono Y."/>
            <person name="Uchiyama I."/>
            <person name="Ito T."/>
            <person name="Fujiyama A."/>
            <person name="Inagaki F."/>
            <person name="Takami H."/>
        </authorList>
    </citation>
    <scope>NUCLEOTIDE SEQUENCE</scope>
    <source>
        <strain evidence="2">Expedition CK06-06</strain>
    </source>
</reference>
<dbReference type="CDD" id="cd00090">
    <property type="entry name" value="HTH_ARSR"/>
    <property type="match status" value="1"/>
</dbReference>
<dbReference type="InterPro" id="IPR001845">
    <property type="entry name" value="HTH_ArsR_DNA-bd_dom"/>
</dbReference>
<evidence type="ECO:0000259" key="1">
    <source>
        <dbReference type="PROSITE" id="PS50987"/>
    </source>
</evidence>
<sequence>MTLFELLSDPVRARIYIEILVNQEMTVQQLMKVVNIQRSTMSHHLTRFVEEDVLSVRVQSTGRPVKYYQINPLRNEEVVFKVGEDEKTAKRRMFLESASAHLQVISNFILEQAENSGKESAKSKKPKNRVTFTFHFMSKEESKIWEEEYQAFEKRFRKRRKDITSKTPSLDYIAFGGQVPTRKST</sequence>
<organism evidence="2">
    <name type="scientific">marine sediment metagenome</name>
    <dbReference type="NCBI Taxonomy" id="412755"/>
    <lineage>
        <taxon>unclassified sequences</taxon>
        <taxon>metagenomes</taxon>
        <taxon>ecological metagenomes</taxon>
    </lineage>
</organism>
<dbReference type="GO" id="GO:0003700">
    <property type="term" value="F:DNA-binding transcription factor activity"/>
    <property type="evidence" value="ECO:0007669"/>
    <property type="project" value="InterPro"/>
</dbReference>
<dbReference type="PROSITE" id="PS50987">
    <property type="entry name" value="HTH_ARSR_2"/>
    <property type="match status" value="1"/>
</dbReference>
<dbReference type="SMART" id="SM00418">
    <property type="entry name" value="HTH_ARSR"/>
    <property type="match status" value="1"/>
</dbReference>
<dbReference type="SUPFAM" id="SSF46785">
    <property type="entry name" value="Winged helix' DNA-binding domain"/>
    <property type="match status" value="1"/>
</dbReference>
<name>X1G6H4_9ZZZZ</name>
<dbReference type="AlphaFoldDB" id="X1G6H4"/>